<reference evidence="1 2" key="1">
    <citation type="journal article" date="2021" name="Plant Biotechnol. J.">
        <title>Multi-omics assisted identification of the key and species-specific regulatory components of drought-tolerant mechanisms in Gossypium stocksii.</title>
        <authorList>
            <person name="Yu D."/>
            <person name="Ke L."/>
            <person name="Zhang D."/>
            <person name="Wu Y."/>
            <person name="Sun Y."/>
            <person name="Mei J."/>
            <person name="Sun J."/>
            <person name="Sun Y."/>
        </authorList>
    </citation>
    <scope>NUCLEOTIDE SEQUENCE [LARGE SCALE GENOMIC DNA]</scope>
    <source>
        <strain evidence="2">cv. E1</strain>
        <tissue evidence="1">Leaf</tissue>
    </source>
</reference>
<gene>
    <name evidence="1" type="ORF">J1N35_040723</name>
</gene>
<sequence>MDRNQELVFSFSSIVEFEDMQQAALFVVREALLHAERRGLTVGIFKENIKILGQVLEGKTNIINWKIKTLVEDIRRLGNSGNKEATELVMANGVVDNGCSLVRRIRAMLKLQWEMYIRHITRESNKALKAANFVAKAFRKRGVALRC</sequence>
<protein>
    <submittedName>
        <fullName evidence="1">Uncharacterized protein</fullName>
    </submittedName>
</protein>
<organism evidence="1 2">
    <name type="scientific">Gossypium stocksii</name>
    <dbReference type="NCBI Taxonomy" id="47602"/>
    <lineage>
        <taxon>Eukaryota</taxon>
        <taxon>Viridiplantae</taxon>
        <taxon>Streptophyta</taxon>
        <taxon>Embryophyta</taxon>
        <taxon>Tracheophyta</taxon>
        <taxon>Spermatophyta</taxon>
        <taxon>Magnoliopsida</taxon>
        <taxon>eudicotyledons</taxon>
        <taxon>Gunneridae</taxon>
        <taxon>Pentapetalae</taxon>
        <taxon>rosids</taxon>
        <taxon>malvids</taxon>
        <taxon>Malvales</taxon>
        <taxon>Malvaceae</taxon>
        <taxon>Malvoideae</taxon>
        <taxon>Gossypium</taxon>
    </lineage>
</organism>
<evidence type="ECO:0000313" key="1">
    <source>
        <dbReference type="EMBL" id="KAH1038980.1"/>
    </source>
</evidence>
<evidence type="ECO:0000313" key="2">
    <source>
        <dbReference type="Proteomes" id="UP000828251"/>
    </source>
</evidence>
<dbReference type="Proteomes" id="UP000828251">
    <property type="component" value="Unassembled WGS sequence"/>
</dbReference>
<dbReference type="AlphaFoldDB" id="A0A9D3ZHZ7"/>
<name>A0A9D3ZHZ7_9ROSI</name>
<accession>A0A9D3ZHZ7</accession>
<dbReference type="OrthoDB" id="1001383at2759"/>
<proteinExistence type="predicted"/>
<keyword evidence="2" id="KW-1185">Reference proteome</keyword>
<comment type="caution">
    <text evidence="1">The sequence shown here is derived from an EMBL/GenBank/DDBJ whole genome shotgun (WGS) entry which is preliminary data.</text>
</comment>
<dbReference type="EMBL" id="JAIQCV010000012">
    <property type="protein sequence ID" value="KAH1038980.1"/>
    <property type="molecule type" value="Genomic_DNA"/>
</dbReference>